<dbReference type="EMBL" id="MU167231">
    <property type="protein sequence ID" value="KAG0149080.1"/>
    <property type="molecule type" value="Genomic_DNA"/>
</dbReference>
<comment type="caution">
    <text evidence="1">The sequence shown here is derived from an EMBL/GenBank/DDBJ whole genome shotgun (WGS) entry which is preliminary data.</text>
</comment>
<evidence type="ECO:0000313" key="2">
    <source>
        <dbReference type="Proteomes" id="UP000886653"/>
    </source>
</evidence>
<protein>
    <submittedName>
        <fullName evidence="1">Uncharacterized protein</fullName>
    </submittedName>
</protein>
<organism evidence="1 2">
    <name type="scientific">Cronartium quercuum f. sp. fusiforme G11</name>
    <dbReference type="NCBI Taxonomy" id="708437"/>
    <lineage>
        <taxon>Eukaryota</taxon>
        <taxon>Fungi</taxon>
        <taxon>Dikarya</taxon>
        <taxon>Basidiomycota</taxon>
        <taxon>Pucciniomycotina</taxon>
        <taxon>Pucciniomycetes</taxon>
        <taxon>Pucciniales</taxon>
        <taxon>Coleosporiaceae</taxon>
        <taxon>Cronartium</taxon>
    </lineage>
</organism>
<name>A0A9P6TEU4_9BASI</name>
<dbReference type="AlphaFoldDB" id="A0A9P6TEU4"/>
<sequence>MFWSPFPFPSSSPVQYCSQSPPIALSLSEAVLCGPLSGSKTLLVRLLRCVHLCQY</sequence>
<gene>
    <name evidence="1" type="ORF">CROQUDRAFT_89656</name>
</gene>
<accession>A0A9P6TEU4</accession>
<dbReference type="Proteomes" id="UP000886653">
    <property type="component" value="Unassembled WGS sequence"/>
</dbReference>
<evidence type="ECO:0000313" key="1">
    <source>
        <dbReference type="EMBL" id="KAG0149080.1"/>
    </source>
</evidence>
<keyword evidence="2" id="KW-1185">Reference proteome</keyword>
<proteinExistence type="predicted"/>
<reference evidence="1" key="1">
    <citation type="submission" date="2013-11" db="EMBL/GenBank/DDBJ databases">
        <title>Genome sequence of the fusiform rust pathogen reveals effectors for host alternation and coevolution with pine.</title>
        <authorList>
            <consortium name="DOE Joint Genome Institute"/>
            <person name="Smith K."/>
            <person name="Pendleton A."/>
            <person name="Kubisiak T."/>
            <person name="Anderson C."/>
            <person name="Salamov A."/>
            <person name="Aerts A."/>
            <person name="Riley R."/>
            <person name="Clum A."/>
            <person name="Lindquist E."/>
            <person name="Ence D."/>
            <person name="Campbell M."/>
            <person name="Kronenberg Z."/>
            <person name="Feau N."/>
            <person name="Dhillon B."/>
            <person name="Hamelin R."/>
            <person name="Burleigh J."/>
            <person name="Smith J."/>
            <person name="Yandell M."/>
            <person name="Nelson C."/>
            <person name="Grigoriev I."/>
            <person name="Davis J."/>
        </authorList>
    </citation>
    <scope>NUCLEOTIDE SEQUENCE</scope>
    <source>
        <strain evidence="1">G11</strain>
    </source>
</reference>